<evidence type="ECO:0000313" key="1">
    <source>
        <dbReference type="EMBL" id="GFA88397.1"/>
    </source>
</evidence>
<organism evidence="1">
    <name type="scientific">Tanacetum cinerariifolium</name>
    <name type="common">Dalmatian daisy</name>
    <name type="synonym">Chrysanthemum cinerariifolium</name>
    <dbReference type="NCBI Taxonomy" id="118510"/>
    <lineage>
        <taxon>Eukaryota</taxon>
        <taxon>Viridiplantae</taxon>
        <taxon>Streptophyta</taxon>
        <taxon>Embryophyta</taxon>
        <taxon>Tracheophyta</taxon>
        <taxon>Spermatophyta</taxon>
        <taxon>Magnoliopsida</taxon>
        <taxon>eudicotyledons</taxon>
        <taxon>Gunneridae</taxon>
        <taxon>Pentapetalae</taxon>
        <taxon>asterids</taxon>
        <taxon>campanulids</taxon>
        <taxon>Asterales</taxon>
        <taxon>Asteraceae</taxon>
        <taxon>Asteroideae</taxon>
        <taxon>Anthemideae</taxon>
        <taxon>Anthemidinae</taxon>
        <taxon>Tanacetum</taxon>
    </lineage>
</organism>
<protein>
    <submittedName>
        <fullName evidence="1">Uncharacterized protein</fullName>
    </submittedName>
</protein>
<sequence length="139" mass="15456">MTRLENDIKDCVCFSQGRSEILFMKTRNGLDNLERNRGSPAAVIKDCKYTNGMLSDPHVVVSMIDSSSRMFQKNQSVKGFGHPVKIKGHLYGLPQLMGQLGLRLPMAQAAMIVMLLATNNQCTNKTLYRLLLALSLLPS</sequence>
<comment type="caution">
    <text evidence="1">The sequence shown here is derived from an EMBL/GenBank/DDBJ whole genome shotgun (WGS) entry which is preliminary data.</text>
</comment>
<name>A0A699KE24_TANCI</name>
<proteinExistence type="predicted"/>
<reference evidence="1" key="1">
    <citation type="journal article" date="2019" name="Sci. Rep.">
        <title>Draft genome of Tanacetum cinerariifolium, the natural source of mosquito coil.</title>
        <authorList>
            <person name="Yamashiro T."/>
            <person name="Shiraishi A."/>
            <person name="Satake H."/>
            <person name="Nakayama K."/>
        </authorList>
    </citation>
    <scope>NUCLEOTIDE SEQUENCE</scope>
</reference>
<accession>A0A699KE24</accession>
<dbReference type="AlphaFoldDB" id="A0A699KE24"/>
<gene>
    <name evidence="1" type="ORF">Tci_660369</name>
</gene>
<dbReference type="EMBL" id="BKCJ010506990">
    <property type="protein sequence ID" value="GFA88397.1"/>
    <property type="molecule type" value="Genomic_DNA"/>
</dbReference>